<dbReference type="AlphaFoldDB" id="A0A2P2L8Z0"/>
<evidence type="ECO:0000256" key="1">
    <source>
        <dbReference type="SAM" id="SignalP"/>
    </source>
</evidence>
<protein>
    <submittedName>
        <fullName evidence="2">Uncharacterized protein</fullName>
    </submittedName>
</protein>
<name>A0A2P2L8Z0_RHIMU</name>
<organism evidence="2">
    <name type="scientific">Rhizophora mucronata</name>
    <name type="common">Asiatic mangrove</name>
    <dbReference type="NCBI Taxonomy" id="61149"/>
    <lineage>
        <taxon>Eukaryota</taxon>
        <taxon>Viridiplantae</taxon>
        <taxon>Streptophyta</taxon>
        <taxon>Embryophyta</taxon>
        <taxon>Tracheophyta</taxon>
        <taxon>Spermatophyta</taxon>
        <taxon>Magnoliopsida</taxon>
        <taxon>eudicotyledons</taxon>
        <taxon>Gunneridae</taxon>
        <taxon>Pentapetalae</taxon>
        <taxon>rosids</taxon>
        <taxon>fabids</taxon>
        <taxon>Malpighiales</taxon>
        <taxon>Rhizophoraceae</taxon>
        <taxon>Rhizophora</taxon>
    </lineage>
</organism>
<reference evidence="2" key="1">
    <citation type="submission" date="2018-02" db="EMBL/GenBank/DDBJ databases">
        <title>Rhizophora mucronata_Transcriptome.</title>
        <authorList>
            <person name="Meera S.P."/>
            <person name="Sreeshan A."/>
            <person name="Augustine A."/>
        </authorList>
    </citation>
    <scope>NUCLEOTIDE SEQUENCE</scope>
    <source>
        <tissue evidence="2">Leaf</tissue>
    </source>
</reference>
<dbReference type="EMBL" id="GGEC01033962">
    <property type="protein sequence ID" value="MBX14446.1"/>
    <property type="molecule type" value="Transcribed_RNA"/>
</dbReference>
<feature type="signal peptide" evidence="1">
    <location>
        <begin position="1"/>
        <end position="26"/>
    </location>
</feature>
<accession>A0A2P2L8Z0</accession>
<evidence type="ECO:0000313" key="2">
    <source>
        <dbReference type="EMBL" id="MBX14446.1"/>
    </source>
</evidence>
<sequence>MRMAMATATVAVSVLLVLSSFTPSKSDPDFDVRQHLSTVTRSVCLHSHSLSEVGSFG</sequence>
<proteinExistence type="predicted"/>
<feature type="chain" id="PRO_5015177613" evidence="1">
    <location>
        <begin position="27"/>
        <end position="57"/>
    </location>
</feature>
<keyword evidence="1" id="KW-0732">Signal</keyword>